<dbReference type="GeneID" id="69973386"/>
<feature type="active site" description="Schiff-base intermediate with substrate" evidence="7">
    <location>
        <position position="28"/>
    </location>
</feature>
<dbReference type="NCBIfam" id="NF002574">
    <property type="entry name" value="PRK02227.1-2"/>
    <property type="match status" value="1"/>
</dbReference>
<sequence length="235" mass="24385">MTALLASVRSAEEAFDAAGAGADLIDLKEPLEGALGGVSIDNIWRIARTLRSRYPVKPISATIGDLPPDALDAIAARIDEVAETGVDFVKVGVVPGPHARGCLTRIAGLQANVLPVLLCDDGVDAELVAYAVSLGFAGIVFDTAGKTGRTLLDCIDHATLARYIATIRASGAMACIAGSLGWTQLDTIRMLAPDVAGFRTALCENGRTSRLDPRRVAQWADALHHAAAVASTASA</sequence>
<proteinExistence type="predicted"/>
<dbReference type="Proteomes" id="UP000019146">
    <property type="component" value="Plasmid unnamed"/>
</dbReference>
<dbReference type="InterPro" id="IPR007565">
    <property type="entry name" value="4HFCP_synth"/>
</dbReference>
<comment type="catalytic activity">
    <reaction evidence="6">
        <text>2 D-glyceraldehyde 3-phosphate = 4-(hydroxymethyl)-2-furancarboxaldehyde phosphate + phosphate + 2 H2O</text>
        <dbReference type="Rhea" id="RHEA:43536"/>
        <dbReference type="ChEBI" id="CHEBI:15377"/>
        <dbReference type="ChEBI" id="CHEBI:43474"/>
        <dbReference type="ChEBI" id="CHEBI:59776"/>
        <dbReference type="ChEBI" id="CHEBI:83407"/>
        <dbReference type="EC" id="4.2.3.153"/>
    </reaction>
</comment>
<keyword evidence="4" id="KW-0704">Schiff base</keyword>
<keyword evidence="3" id="KW-0456">Lyase</keyword>
<dbReference type="InterPro" id="IPR011060">
    <property type="entry name" value="RibuloseP-bd_barrel"/>
</dbReference>
<evidence type="ECO:0000256" key="2">
    <source>
        <dbReference type="ARBA" id="ARBA00012553"/>
    </source>
</evidence>
<accession>A0A0P0RLY7</accession>
<name>A0A0P0RLY7_9BURK</name>
<evidence type="ECO:0000256" key="7">
    <source>
        <dbReference type="PIRSR" id="PIRSR015957-1"/>
    </source>
</evidence>
<evidence type="ECO:0000256" key="5">
    <source>
        <dbReference type="ARBA" id="ARBA00032523"/>
    </source>
</evidence>
<dbReference type="KEGG" id="bcai:K788_0007396"/>
<dbReference type="Pfam" id="PF04476">
    <property type="entry name" value="4HFCP_synth"/>
    <property type="match status" value="1"/>
</dbReference>
<dbReference type="AlphaFoldDB" id="A0A0P0RLY7"/>
<dbReference type="EC" id="4.2.3.153" evidence="2"/>
<feature type="active site" description="Proton acceptor" evidence="7">
    <location>
        <position position="90"/>
    </location>
</feature>
<organism evidence="8 9">
    <name type="scientific">Paraburkholderia caribensis MBA4</name>
    <dbReference type="NCBI Taxonomy" id="1323664"/>
    <lineage>
        <taxon>Bacteria</taxon>
        <taxon>Pseudomonadati</taxon>
        <taxon>Pseudomonadota</taxon>
        <taxon>Betaproteobacteria</taxon>
        <taxon>Burkholderiales</taxon>
        <taxon>Burkholderiaceae</taxon>
        <taxon>Paraburkholderia</taxon>
    </lineage>
</organism>
<keyword evidence="8" id="KW-0614">Plasmid</keyword>
<evidence type="ECO:0000256" key="6">
    <source>
        <dbReference type="ARBA" id="ARBA00047628"/>
    </source>
</evidence>
<evidence type="ECO:0000256" key="4">
    <source>
        <dbReference type="ARBA" id="ARBA00023270"/>
    </source>
</evidence>
<evidence type="ECO:0000256" key="1">
    <source>
        <dbReference type="ARBA" id="ARBA00003810"/>
    </source>
</evidence>
<gene>
    <name evidence="8" type="ORF">K788_0007396</name>
</gene>
<dbReference type="GO" id="GO:0016829">
    <property type="term" value="F:lyase activity"/>
    <property type="evidence" value="ECO:0007669"/>
    <property type="project" value="UniProtKB-KW"/>
</dbReference>
<comment type="function">
    <text evidence="1">Catalyzes the formation of 4-(hydroxymethyl)-2-furancarboxaldehyde phosphate (4-HFC-P) from two molecules of glyceraldehyde-3-P (GA-3-P).</text>
</comment>
<evidence type="ECO:0000313" key="8">
    <source>
        <dbReference type="EMBL" id="ALL69857.1"/>
    </source>
</evidence>
<geneLocation type="plasmid" evidence="9"/>
<dbReference type="PIRSF" id="PIRSF015957">
    <property type="entry name" value="UCP015957"/>
    <property type="match status" value="1"/>
</dbReference>
<reference evidence="8 9" key="1">
    <citation type="journal article" date="2014" name="Genome Announc.">
        <title>Draft Genome Sequence of the Haloacid-Degrading Burkholderia caribensis Strain MBA4.</title>
        <authorList>
            <person name="Pan Y."/>
            <person name="Kong K.F."/>
            <person name="Tsang J.S."/>
        </authorList>
    </citation>
    <scope>NUCLEOTIDE SEQUENCE [LARGE SCALE GENOMIC DNA]</scope>
    <source>
        <strain evidence="8 9">MBA4</strain>
        <plasmid evidence="9">Plasmid</plasmid>
    </source>
</reference>
<dbReference type="EMBL" id="CP012748">
    <property type="protein sequence ID" value="ALL69857.1"/>
    <property type="molecule type" value="Genomic_DNA"/>
</dbReference>
<protein>
    <recommendedName>
        <fullName evidence="2">(5-formylfuran-3-yl)methyl phosphate synthase</fullName>
        <ecNumber evidence="2">4.2.3.153</ecNumber>
    </recommendedName>
    <alternativeName>
        <fullName evidence="5">4-(hydroxymethyl)-2-furancarboxaldehyde-phosphate synthase</fullName>
    </alternativeName>
</protein>
<dbReference type="SUPFAM" id="SSF51366">
    <property type="entry name" value="Ribulose-phoshate binding barrel"/>
    <property type="match status" value="1"/>
</dbReference>
<evidence type="ECO:0000313" key="9">
    <source>
        <dbReference type="Proteomes" id="UP000019146"/>
    </source>
</evidence>
<dbReference type="RefSeq" id="WP_035995277.1">
    <property type="nucleotide sequence ID" value="NZ_CP012748.1"/>
</dbReference>
<evidence type="ECO:0000256" key="3">
    <source>
        <dbReference type="ARBA" id="ARBA00023239"/>
    </source>
</evidence>